<dbReference type="Proteomes" id="UP000751190">
    <property type="component" value="Unassembled WGS sequence"/>
</dbReference>
<protein>
    <recommendedName>
        <fullName evidence="6">Sugar phosphate transporter domain-containing protein</fullName>
    </recommendedName>
</protein>
<keyword evidence="8" id="KW-1185">Reference proteome</keyword>
<dbReference type="InterPro" id="IPR004853">
    <property type="entry name" value="Sugar_P_trans_dom"/>
</dbReference>
<accession>A0A8J5XB67</accession>
<evidence type="ECO:0000256" key="1">
    <source>
        <dbReference type="ARBA" id="ARBA00004141"/>
    </source>
</evidence>
<dbReference type="PANTHER" id="PTHR11132">
    <property type="entry name" value="SOLUTE CARRIER FAMILY 35"/>
    <property type="match status" value="1"/>
</dbReference>
<keyword evidence="2 5" id="KW-0812">Transmembrane</keyword>
<evidence type="ECO:0000259" key="6">
    <source>
        <dbReference type="Pfam" id="PF03151"/>
    </source>
</evidence>
<feature type="transmembrane region" description="Helical" evidence="5">
    <location>
        <begin position="209"/>
        <end position="227"/>
    </location>
</feature>
<gene>
    <name evidence="7" type="ORF">KFE25_010640</name>
</gene>
<feature type="transmembrane region" description="Helical" evidence="5">
    <location>
        <begin position="137"/>
        <end position="155"/>
    </location>
</feature>
<dbReference type="SUPFAM" id="SSF103481">
    <property type="entry name" value="Multidrug resistance efflux transporter EmrE"/>
    <property type="match status" value="1"/>
</dbReference>
<dbReference type="OrthoDB" id="6418713at2759"/>
<organism evidence="7 8">
    <name type="scientific">Diacronema lutheri</name>
    <name type="common">Unicellular marine alga</name>
    <name type="synonym">Monochrysis lutheri</name>
    <dbReference type="NCBI Taxonomy" id="2081491"/>
    <lineage>
        <taxon>Eukaryota</taxon>
        <taxon>Haptista</taxon>
        <taxon>Haptophyta</taxon>
        <taxon>Pavlovophyceae</taxon>
        <taxon>Pavlovales</taxon>
        <taxon>Pavlovaceae</taxon>
        <taxon>Diacronema</taxon>
    </lineage>
</organism>
<keyword evidence="4 5" id="KW-0472">Membrane</keyword>
<evidence type="ECO:0000256" key="4">
    <source>
        <dbReference type="ARBA" id="ARBA00023136"/>
    </source>
</evidence>
<dbReference type="InterPro" id="IPR050186">
    <property type="entry name" value="TPT_transporter"/>
</dbReference>
<dbReference type="GO" id="GO:0016020">
    <property type="term" value="C:membrane"/>
    <property type="evidence" value="ECO:0007669"/>
    <property type="project" value="UniProtKB-SubCell"/>
</dbReference>
<feature type="transmembrane region" description="Helical" evidence="5">
    <location>
        <begin position="43"/>
        <end position="63"/>
    </location>
</feature>
<name>A0A8J5XB67_DIALT</name>
<feature type="domain" description="Sugar phosphate transporter" evidence="6">
    <location>
        <begin position="8"/>
        <end position="317"/>
    </location>
</feature>
<feature type="transmembrane region" description="Helical" evidence="5">
    <location>
        <begin position="7"/>
        <end position="23"/>
    </location>
</feature>
<dbReference type="EMBL" id="JAGTXO010000029">
    <property type="protein sequence ID" value="KAG8460889.1"/>
    <property type="molecule type" value="Genomic_DNA"/>
</dbReference>
<evidence type="ECO:0000256" key="5">
    <source>
        <dbReference type="SAM" id="Phobius"/>
    </source>
</evidence>
<sequence length="331" mass="35225">MSAGEKVKLIGLFLLWYLGNYYYNIYNKVALNEGGGKTGPYPYTIATAQLGIGFLWAIASWMITINPITFARQVMPKLSFSDCMSVSGVSVFSALAHLGSVLTMNAGSVAFGQIVKAAEPVFAAGVNTLFYSKPPTMAKALMLPIIVLGVAIACLKPDKDGHYKVEFEVVAVLAGSAANLAAAFKGSENARLMSAPGLKERIGGTGNQFALSQVFGFIALIPIALYMEGANLSGFVKLCQTNQKFLYNLVLSGLTFYGYNELSTMTIHYTSAITQSVANTAKRVIVIVGVAIALGKPLTFEEKVGSAVSISGVFLYSIADSLFSKPKAKKN</sequence>
<evidence type="ECO:0000313" key="8">
    <source>
        <dbReference type="Proteomes" id="UP000751190"/>
    </source>
</evidence>
<evidence type="ECO:0000256" key="2">
    <source>
        <dbReference type="ARBA" id="ARBA00022692"/>
    </source>
</evidence>
<keyword evidence="3 5" id="KW-1133">Transmembrane helix</keyword>
<reference evidence="7" key="1">
    <citation type="submission" date="2021-05" db="EMBL/GenBank/DDBJ databases">
        <title>The genome of the haptophyte Pavlova lutheri (Diacronema luteri, Pavlovales) - a model for lipid biosynthesis in eukaryotic algae.</title>
        <authorList>
            <person name="Hulatt C.J."/>
            <person name="Posewitz M.C."/>
        </authorList>
    </citation>
    <scope>NUCLEOTIDE SEQUENCE</scope>
    <source>
        <strain evidence="7">NIVA-4/92</strain>
    </source>
</reference>
<comment type="subcellular location">
    <subcellularLocation>
        <location evidence="1">Membrane</location>
        <topology evidence="1">Multi-pass membrane protein</topology>
    </subcellularLocation>
</comment>
<dbReference type="OMA" id="SWMITIN"/>
<dbReference type="AlphaFoldDB" id="A0A8J5XB67"/>
<feature type="transmembrane region" description="Helical" evidence="5">
    <location>
        <begin position="83"/>
        <end position="102"/>
    </location>
</feature>
<evidence type="ECO:0000256" key="3">
    <source>
        <dbReference type="ARBA" id="ARBA00022989"/>
    </source>
</evidence>
<dbReference type="Pfam" id="PF03151">
    <property type="entry name" value="TPT"/>
    <property type="match status" value="1"/>
</dbReference>
<comment type="caution">
    <text evidence="7">The sequence shown here is derived from an EMBL/GenBank/DDBJ whole genome shotgun (WGS) entry which is preliminary data.</text>
</comment>
<proteinExistence type="predicted"/>
<evidence type="ECO:0000313" key="7">
    <source>
        <dbReference type="EMBL" id="KAG8460889.1"/>
    </source>
</evidence>
<dbReference type="InterPro" id="IPR037185">
    <property type="entry name" value="EmrE-like"/>
</dbReference>